<dbReference type="Pfam" id="PF07195">
    <property type="entry name" value="FliD_C"/>
    <property type="match status" value="1"/>
</dbReference>
<dbReference type="EMBL" id="JASVDS010000005">
    <property type="protein sequence ID" value="MDL5033598.1"/>
    <property type="molecule type" value="Genomic_DNA"/>
</dbReference>
<evidence type="ECO:0000259" key="6">
    <source>
        <dbReference type="Pfam" id="PF02465"/>
    </source>
</evidence>
<keyword evidence="4 5" id="KW-0975">Bacterial flagellum</keyword>
<comment type="similarity">
    <text evidence="1 5">Belongs to the FliD family.</text>
</comment>
<reference evidence="8 9" key="1">
    <citation type="submission" date="2023-06" db="EMBL/GenBank/DDBJ databases">
        <title>Pelomonas sp. APW6 16S ribosomal RNA gene genome sequencing and assembly.</title>
        <authorList>
            <person name="Woo H."/>
        </authorList>
    </citation>
    <scope>NUCLEOTIDE SEQUENCE [LARGE SCALE GENOMIC DNA]</scope>
    <source>
        <strain evidence="8 9">APW6</strain>
    </source>
</reference>
<keyword evidence="8" id="KW-0966">Cell projection</keyword>
<feature type="domain" description="Flagellar hook-associated protein 2 C-terminal" evidence="7">
    <location>
        <begin position="226"/>
        <end position="451"/>
    </location>
</feature>
<proteinExistence type="inferred from homology"/>
<evidence type="ECO:0000256" key="2">
    <source>
        <dbReference type="ARBA" id="ARBA00011255"/>
    </source>
</evidence>
<dbReference type="PANTHER" id="PTHR30288:SF0">
    <property type="entry name" value="FLAGELLAR HOOK-ASSOCIATED PROTEIN 2"/>
    <property type="match status" value="1"/>
</dbReference>
<feature type="domain" description="Flagellar hook-associated protein 2 N-terminal" evidence="6">
    <location>
        <begin position="11"/>
        <end position="106"/>
    </location>
</feature>
<evidence type="ECO:0000313" key="9">
    <source>
        <dbReference type="Proteomes" id="UP001238603"/>
    </source>
</evidence>
<keyword evidence="8" id="KW-0969">Cilium</keyword>
<organism evidence="8 9">
    <name type="scientific">Roseateles subflavus</name>
    <dbReference type="NCBI Taxonomy" id="3053353"/>
    <lineage>
        <taxon>Bacteria</taxon>
        <taxon>Pseudomonadati</taxon>
        <taxon>Pseudomonadota</taxon>
        <taxon>Betaproteobacteria</taxon>
        <taxon>Burkholderiales</taxon>
        <taxon>Sphaerotilaceae</taxon>
        <taxon>Roseateles</taxon>
    </lineage>
</organism>
<evidence type="ECO:0000256" key="5">
    <source>
        <dbReference type="RuleBase" id="RU362066"/>
    </source>
</evidence>
<dbReference type="InterPro" id="IPR040026">
    <property type="entry name" value="FliD"/>
</dbReference>
<accession>A0ABT7LL60</accession>
<evidence type="ECO:0000313" key="8">
    <source>
        <dbReference type="EMBL" id="MDL5033598.1"/>
    </source>
</evidence>
<dbReference type="InterPro" id="IPR010810">
    <property type="entry name" value="Flagellin_hook_IN_motif"/>
</dbReference>
<keyword evidence="9" id="KW-1185">Reference proteome</keyword>
<keyword evidence="5" id="KW-0964">Secreted</keyword>
<dbReference type="InterPro" id="IPR010809">
    <property type="entry name" value="FliD_C"/>
</dbReference>
<comment type="function">
    <text evidence="5">Required for morphogenesis and for the elongation of the flagellar filament by facilitating polymerization of the flagellin monomers at the tip of growing filament. Forms a capping structure, which prevents flagellin subunits (transported through the central channel of the flagellum) from leaking out without polymerization at the distal end.</text>
</comment>
<dbReference type="InterPro" id="IPR003481">
    <property type="entry name" value="FliD_N"/>
</dbReference>
<name>A0ABT7LL60_9BURK</name>
<evidence type="ECO:0000256" key="1">
    <source>
        <dbReference type="ARBA" id="ARBA00009764"/>
    </source>
</evidence>
<sequence length="467" mass="48125">MASITSVGIGSGLNVEDMISKLMSVEQTPINNIKKASAGLQTKISAYGQMQAAMSAMQTAAQKLSDPATWTASGATSSDSSAVSVVGPNAGTQSHVITVSRLASAQSVASGVFASGTSTVGEGTLTIALGSWEGDPPVFTGKAGGSSININITATDTLNSIRDKLNSANAGVVASVVSDAAGTRLVIRSRDTGQTNGFRISASDPSLAALSYEGPDAGGMALKQTAANATFNMDGLDLSSESNTLSTVADGVTLTLLKTSATAVNIGTSTDTSAIKKTIQDFVTAYNGLMNLMRDQTKYDSATKTAGTLQGDAKAISLQQMLRNVSGGSTTLGGAFARLADIGLDPGQNGTLTVNSSKLDKALTNLSDLKRFFSSVDTTDGSNNGFAKKWAEFATKTLGTDGAIATGQTGLQKRIKDNDKQISQLQDHLELMEKRLRAQYTALDTKMGQLNGLSAYVNQQFGTKSSS</sequence>
<dbReference type="Pfam" id="PF07196">
    <property type="entry name" value="Flagellin_IN"/>
    <property type="match status" value="1"/>
</dbReference>
<dbReference type="PANTHER" id="PTHR30288">
    <property type="entry name" value="FLAGELLAR CAP/ASSEMBLY PROTEIN FLID"/>
    <property type="match status" value="1"/>
</dbReference>
<dbReference type="RefSeq" id="WP_285983682.1">
    <property type="nucleotide sequence ID" value="NZ_JASVDS010000005.1"/>
</dbReference>
<protein>
    <recommendedName>
        <fullName evidence="5">Flagellar hook-associated protein 2</fullName>
        <shortName evidence="5">HAP2</shortName>
    </recommendedName>
    <alternativeName>
        <fullName evidence="5">Flagellar cap protein</fullName>
    </alternativeName>
</protein>
<comment type="caution">
    <text evidence="8">The sequence shown here is derived from an EMBL/GenBank/DDBJ whole genome shotgun (WGS) entry which is preliminary data.</text>
</comment>
<evidence type="ECO:0000259" key="7">
    <source>
        <dbReference type="Pfam" id="PF07195"/>
    </source>
</evidence>
<keyword evidence="8" id="KW-0282">Flagellum</keyword>
<comment type="subunit">
    <text evidence="2 5">Homopentamer.</text>
</comment>
<keyword evidence="3" id="KW-0175">Coiled coil</keyword>
<gene>
    <name evidence="8" type="primary">fliD</name>
    <name evidence="8" type="ORF">QRD43_16920</name>
</gene>
<evidence type="ECO:0000256" key="4">
    <source>
        <dbReference type="ARBA" id="ARBA00023143"/>
    </source>
</evidence>
<dbReference type="Proteomes" id="UP001238603">
    <property type="component" value="Unassembled WGS sequence"/>
</dbReference>
<dbReference type="Pfam" id="PF02465">
    <property type="entry name" value="FliD_N"/>
    <property type="match status" value="1"/>
</dbReference>
<evidence type="ECO:0000256" key="3">
    <source>
        <dbReference type="ARBA" id="ARBA00023054"/>
    </source>
</evidence>
<comment type="subcellular location">
    <subcellularLocation>
        <location evidence="5">Secreted</location>
    </subcellularLocation>
    <subcellularLocation>
        <location evidence="5">Bacterial flagellum</location>
    </subcellularLocation>
</comment>